<feature type="transmembrane region" description="Helical" evidence="8">
    <location>
        <begin position="213"/>
        <end position="238"/>
    </location>
</feature>
<dbReference type="Proteomes" id="UP001500339">
    <property type="component" value="Unassembled WGS sequence"/>
</dbReference>
<keyword evidence="7 8" id="KW-0472">Membrane</keyword>
<feature type="transmembrane region" description="Helical" evidence="8">
    <location>
        <begin position="36"/>
        <end position="53"/>
    </location>
</feature>
<evidence type="ECO:0000256" key="6">
    <source>
        <dbReference type="ARBA" id="ARBA00022989"/>
    </source>
</evidence>
<evidence type="ECO:0000256" key="8">
    <source>
        <dbReference type="SAM" id="Phobius"/>
    </source>
</evidence>
<feature type="transmembrane region" description="Helical" evidence="8">
    <location>
        <begin position="115"/>
        <end position="130"/>
    </location>
</feature>
<comment type="subcellular location">
    <subcellularLocation>
        <location evidence="1">Membrane</location>
        <topology evidence="1">Multi-pass membrane protein</topology>
    </subcellularLocation>
</comment>
<dbReference type="NCBIfam" id="TIGR00912">
    <property type="entry name" value="2A0309"/>
    <property type="match status" value="1"/>
</dbReference>
<gene>
    <name evidence="9" type="ORF">GCM10008905_03080</name>
</gene>
<feature type="transmembrane region" description="Helical" evidence="8">
    <location>
        <begin position="178"/>
        <end position="201"/>
    </location>
</feature>
<evidence type="ECO:0000256" key="4">
    <source>
        <dbReference type="ARBA" id="ARBA00022544"/>
    </source>
</evidence>
<comment type="caution">
    <text evidence="9">The sequence shown here is derived from an EMBL/GenBank/DDBJ whole genome shotgun (WGS) entry which is preliminary data.</text>
</comment>
<sequence>MEKITSKQLGFIIAALTIVSLKTYPTIYIVNGERDTWIAMIIASAIILLYLILSLKFFKNVGTYDLYTIYIKSFGKIIGTILYALYIFSLMTTLIECAGIESSSMHTNLLLETPIWYLLIFLTLPAIYVVKKGLRSIISVTLIGIILMTMAGINLGILTSTYKHSYYVFPVFQKVFSLDFLICIGKILGLYAHLTLAFPYIEHIEDKSKLLKHSIIGMIFVIQMQIVSVLGMLSTFQIERLKRLVYPKLTQTQLVSYWRFLESGEFFVMLQTIGGWYVKYILILNITLAALQKIKVRSKYNIYIITLIIFGLTNYIADDLLFFFEYLNLFSFNSLINFLIIPIIAMIIFKFKNKKKPLQKRADLPS</sequence>
<keyword evidence="3" id="KW-0813">Transport</keyword>
<feature type="transmembrane region" description="Helical" evidence="8">
    <location>
        <begin position="137"/>
        <end position="158"/>
    </location>
</feature>
<dbReference type="InterPro" id="IPR004761">
    <property type="entry name" value="Spore_GerAB"/>
</dbReference>
<evidence type="ECO:0000256" key="1">
    <source>
        <dbReference type="ARBA" id="ARBA00004141"/>
    </source>
</evidence>
<dbReference type="RefSeq" id="WP_343765738.1">
    <property type="nucleotide sequence ID" value="NZ_BAAACF010000001.1"/>
</dbReference>
<keyword evidence="6 8" id="KW-1133">Transmembrane helix</keyword>
<accession>A0ABN1IMG1</accession>
<keyword evidence="10" id="KW-1185">Reference proteome</keyword>
<feature type="transmembrane region" description="Helical" evidence="8">
    <location>
        <begin position="266"/>
        <end position="288"/>
    </location>
</feature>
<protein>
    <submittedName>
        <fullName evidence="9">Endospore germination permease</fullName>
    </submittedName>
</protein>
<proteinExistence type="inferred from homology"/>
<dbReference type="Pfam" id="PF03845">
    <property type="entry name" value="Spore_permease"/>
    <property type="match status" value="1"/>
</dbReference>
<name>A0ABN1IMG1_9CLOT</name>
<evidence type="ECO:0000313" key="9">
    <source>
        <dbReference type="EMBL" id="GAA0717428.1"/>
    </source>
</evidence>
<dbReference type="PANTHER" id="PTHR34975:SF2">
    <property type="entry name" value="SPORE GERMINATION PROTEIN A2"/>
    <property type="match status" value="1"/>
</dbReference>
<feature type="transmembrane region" description="Helical" evidence="8">
    <location>
        <begin position="9"/>
        <end position="30"/>
    </location>
</feature>
<evidence type="ECO:0000256" key="3">
    <source>
        <dbReference type="ARBA" id="ARBA00022448"/>
    </source>
</evidence>
<feature type="transmembrane region" description="Helical" evidence="8">
    <location>
        <begin position="329"/>
        <end position="351"/>
    </location>
</feature>
<evidence type="ECO:0000313" key="10">
    <source>
        <dbReference type="Proteomes" id="UP001500339"/>
    </source>
</evidence>
<organism evidence="9 10">
    <name type="scientific">Clostridium malenominatum</name>
    <dbReference type="NCBI Taxonomy" id="1539"/>
    <lineage>
        <taxon>Bacteria</taxon>
        <taxon>Bacillati</taxon>
        <taxon>Bacillota</taxon>
        <taxon>Clostridia</taxon>
        <taxon>Eubacteriales</taxon>
        <taxon>Clostridiaceae</taxon>
        <taxon>Clostridium</taxon>
    </lineage>
</organism>
<comment type="similarity">
    <text evidence="2">Belongs to the amino acid-polyamine-organocation (APC) superfamily. Spore germination protein (SGP) (TC 2.A.3.9) family.</text>
</comment>
<feature type="transmembrane region" description="Helical" evidence="8">
    <location>
        <begin position="300"/>
        <end position="317"/>
    </location>
</feature>
<evidence type="ECO:0000256" key="7">
    <source>
        <dbReference type="ARBA" id="ARBA00023136"/>
    </source>
</evidence>
<reference evidence="9 10" key="1">
    <citation type="journal article" date="2019" name="Int. J. Syst. Evol. Microbiol.">
        <title>The Global Catalogue of Microorganisms (GCM) 10K type strain sequencing project: providing services to taxonomists for standard genome sequencing and annotation.</title>
        <authorList>
            <consortium name="The Broad Institute Genomics Platform"/>
            <consortium name="The Broad Institute Genome Sequencing Center for Infectious Disease"/>
            <person name="Wu L."/>
            <person name="Ma J."/>
        </authorList>
    </citation>
    <scope>NUCLEOTIDE SEQUENCE [LARGE SCALE GENOMIC DNA]</scope>
    <source>
        <strain evidence="9 10">JCM 1405</strain>
    </source>
</reference>
<evidence type="ECO:0000256" key="2">
    <source>
        <dbReference type="ARBA" id="ARBA00007998"/>
    </source>
</evidence>
<dbReference type="EMBL" id="BAAACF010000001">
    <property type="protein sequence ID" value="GAA0717428.1"/>
    <property type="molecule type" value="Genomic_DNA"/>
</dbReference>
<feature type="transmembrane region" description="Helical" evidence="8">
    <location>
        <begin position="74"/>
        <end position="95"/>
    </location>
</feature>
<keyword evidence="5 8" id="KW-0812">Transmembrane</keyword>
<keyword evidence="4" id="KW-0309">Germination</keyword>
<dbReference type="PANTHER" id="PTHR34975">
    <property type="entry name" value="SPORE GERMINATION PROTEIN A2"/>
    <property type="match status" value="1"/>
</dbReference>
<evidence type="ECO:0000256" key="5">
    <source>
        <dbReference type="ARBA" id="ARBA00022692"/>
    </source>
</evidence>